<dbReference type="HOGENOM" id="CLU_065649_1_0_6"/>
<dbReference type="Gene3D" id="3.90.320.10">
    <property type="match status" value="1"/>
</dbReference>
<evidence type="ECO:0000313" key="2">
    <source>
        <dbReference type="EMBL" id="CDH25144.1"/>
    </source>
</evidence>
<evidence type="ECO:0000259" key="1">
    <source>
        <dbReference type="Pfam" id="PF09588"/>
    </source>
</evidence>
<dbReference type="InterPro" id="IPR011604">
    <property type="entry name" value="PDDEXK-like_dom_sf"/>
</dbReference>
<keyword evidence="2" id="KW-0269">Exonuclease</keyword>
<feature type="domain" description="YqaJ viral recombinase" evidence="1">
    <location>
        <begin position="25"/>
        <end position="168"/>
    </location>
</feature>
<name>A0A077PZF4_XENBV</name>
<proteinExistence type="predicted"/>
<sequence length="230" mass="26481">MINRDIILDKTGIDIDVIEQGSDAWMQLRLGVITASDAWKILTKDKSKNAWSDTKSTYLYELIGEVCTGVYKEINARTLAWGKEYEQEARDSFSFYSNLDVIEIPILYRDESMRTACSPDGLCDDRLGLELKCPSNTDVFIKMALNGVDGIKREYIAQMQFSMWVTGLSAWNFVNYDPRMPAGKEIVHVLVEQDAEYMKRFDELIPEFIERMDADLKTLGIKFGNQWRNI</sequence>
<dbReference type="Proteomes" id="UP000028493">
    <property type="component" value="Unassembled WGS sequence"/>
</dbReference>
<dbReference type="EC" id="3.1.11.3" evidence="2"/>
<dbReference type="PANTHER" id="PTHR46609">
    <property type="entry name" value="EXONUCLEASE, PHAGE-TYPE/RECB, C-TERMINAL DOMAIN-CONTAINING PROTEIN"/>
    <property type="match status" value="1"/>
</dbReference>
<gene>
    <name evidence="2" type="primary">exo</name>
    <name evidence="2" type="ORF">XBKB1_3770010</name>
</gene>
<dbReference type="Pfam" id="PF09588">
    <property type="entry name" value="YqaJ"/>
    <property type="match status" value="1"/>
</dbReference>
<keyword evidence="2" id="KW-0378">Hydrolase</keyword>
<accession>A0A077PZF4</accession>
<dbReference type="InterPro" id="IPR011335">
    <property type="entry name" value="Restrct_endonuc-II-like"/>
</dbReference>
<reference evidence="2" key="1">
    <citation type="submission" date="2013-07" db="EMBL/GenBank/DDBJ databases">
        <title>Sub-species coevolution in mutualistic symbiosis.</title>
        <authorList>
            <person name="Murfin K."/>
            <person name="Klassen J."/>
            <person name="Lee M."/>
            <person name="Forst S."/>
            <person name="Stock P."/>
            <person name="Goodrich-Blair H."/>
        </authorList>
    </citation>
    <scope>NUCLEOTIDE SEQUENCE [LARGE SCALE GENOMIC DNA]</scope>
    <source>
        <strain evidence="2">Kraussei Becker Underwood</strain>
    </source>
</reference>
<protein>
    <submittedName>
        <fullName evidence="2">Exonuclease</fullName>
        <ecNumber evidence="2">3.1.11.3</ecNumber>
    </submittedName>
</protein>
<comment type="caution">
    <text evidence="2">The sequence shown here is derived from an EMBL/GenBank/DDBJ whole genome shotgun (WGS) entry which is preliminary data.</text>
</comment>
<organism evidence="2 3">
    <name type="scientific">Xenorhabdus bovienii str. kraussei Becker Underwood</name>
    <dbReference type="NCBI Taxonomy" id="1398204"/>
    <lineage>
        <taxon>Bacteria</taxon>
        <taxon>Pseudomonadati</taxon>
        <taxon>Pseudomonadota</taxon>
        <taxon>Gammaproteobacteria</taxon>
        <taxon>Enterobacterales</taxon>
        <taxon>Morganellaceae</taxon>
        <taxon>Xenorhabdus</taxon>
    </lineage>
</organism>
<dbReference type="CDD" id="cd22343">
    <property type="entry name" value="PDDEXK_lambda_exonuclease-like"/>
    <property type="match status" value="1"/>
</dbReference>
<dbReference type="GO" id="GO:0051908">
    <property type="term" value="F:double-stranded DNA 5'-3' DNA exonuclease activity"/>
    <property type="evidence" value="ECO:0007669"/>
    <property type="project" value="UniProtKB-EC"/>
</dbReference>
<dbReference type="AlphaFoldDB" id="A0A077PZF4"/>
<dbReference type="SUPFAM" id="SSF52980">
    <property type="entry name" value="Restriction endonuclease-like"/>
    <property type="match status" value="1"/>
</dbReference>
<evidence type="ECO:0000313" key="3">
    <source>
        <dbReference type="Proteomes" id="UP000028493"/>
    </source>
</evidence>
<dbReference type="InterPro" id="IPR051703">
    <property type="entry name" value="NF-kappa-B_Signaling_Reg"/>
</dbReference>
<dbReference type="PANTHER" id="PTHR46609:SF8">
    <property type="entry name" value="YQAJ VIRAL RECOMBINASE DOMAIN-CONTAINING PROTEIN"/>
    <property type="match status" value="1"/>
</dbReference>
<keyword evidence="2" id="KW-0540">Nuclease</keyword>
<dbReference type="EMBL" id="CBSZ010000309">
    <property type="protein sequence ID" value="CDH25144.1"/>
    <property type="molecule type" value="Genomic_DNA"/>
</dbReference>
<dbReference type="InterPro" id="IPR019080">
    <property type="entry name" value="YqaJ_viral_recombinase"/>
</dbReference>